<dbReference type="AlphaFoldDB" id="A0A0C3CFZ3"/>
<reference evidence="3 4" key="1">
    <citation type="submission" date="2014-04" db="EMBL/GenBank/DDBJ databases">
        <authorList>
            <consortium name="DOE Joint Genome Institute"/>
            <person name="Kuo A."/>
            <person name="Gay G."/>
            <person name="Dore J."/>
            <person name="Kohler A."/>
            <person name="Nagy L.G."/>
            <person name="Floudas D."/>
            <person name="Copeland A."/>
            <person name="Barry K.W."/>
            <person name="Cichocki N."/>
            <person name="Veneault-Fourrey C."/>
            <person name="LaButti K."/>
            <person name="Lindquist E.A."/>
            <person name="Lipzen A."/>
            <person name="Lundell T."/>
            <person name="Morin E."/>
            <person name="Murat C."/>
            <person name="Sun H."/>
            <person name="Tunlid A."/>
            <person name="Henrissat B."/>
            <person name="Grigoriev I.V."/>
            <person name="Hibbett D.S."/>
            <person name="Martin F."/>
            <person name="Nordberg H.P."/>
            <person name="Cantor M.N."/>
            <person name="Hua S.X."/>
        </authorList>
    </citation>
    <scope>NUCLEOTIDE SEQUENCE [LARGE SCALE GENOMIC DNA]</scope>
    <source>
        <strain evidence="4">h7</strain>
    </source>
</reference>
<dbReference type="Pfam" id="PF22893">
    <property type="entry name" value="ULD_2"/>
    <property type="match status" value="1"/>
</dbReference>
<feature type="region of interest" description="Disordered" evidence="1">
    <location>
        <begin position="87"/>
        <end position="135"/>
    </location>
</feature>
<proteinExistence type="predicted"/>
<organism evidence="3 4">
    <name type="scientific">Hebeloma cylindrosporum</name>
    <dbReference type="NCBI Taxonomy" id="76867"/>
    <lineage>
        <taxon>Eukaryota</taxon>
        <taxon>Fungi</taxon>
        <taxon>Dikarya</taxon>
        <taxon>Basidiomycota</taxon>
        <taxon>Agaricomycotina</taxon>
        <taxon>Agaricomycetes</taxon>
        <taxon>Agaricomycetidae</taxon>
        <taxon>Agaricales</taxon>
        <taxon>Agaricineae</taxon>
        <taxon>Hymenogastraceae</taxon>
        <taxon>Hebeloma</taxon>
    </lineage>
</organism>
<evidence type="ECO:0000256" key="1">
    <source>
        <dbReference type="SAM" id="MobiDB-lite"/>
    </source>
</evidence>
<dbReference type="EMBL" id="KN831777">
    <property type="protein sequence ID" value="KIM42531.1"/>
    <property type="molecule type" value="Genomic_DNA"/>
</dbReference>
<gene>
    <name evidence="3" type="ORF">M413DRAFT_444254</name>
</gene>
<protein>
    <recommendedName>
        <fullName evidence="2">Ubiquitin-like domain-containing protein</fullName>
    </recommendedName>
</protein>
<feature type="region of interest" description="Disordered" evidence="1">
    <location>
        <begin position="29"/>
        <end position="48"/>
    </location>
</feature>
<feature type="domain" description="Ubiquitin-like" evidence="2">
    <location>
        <begin position="207"/>
        <end position="292"/>
    </location>
</feature>
<evidence type="ECO:0000259" key="2">
    <source>
        <dbReference type="Pfam" id="PF22893"/>
    </source>
</evidence>
<dbReference type="InterPro" id="IPR054464">
    <property type="entry name" value="ULD_fung"/>
</dbReference>
<evidence type="ECO:0000313" key="4">
    <source>
        <dbReference type="Proteomes" id="UP000053424"/>
    </source>
</evidence>
<reference evidence="4" key="2">
    <citation type="submission" date="2015-01" db="EMBL/GenBank/DDBJ databases">
        <title>Evolutionary Origins and Diversification of the Mycorrhizal Mutualists.</title>
        <authorList>
            <consortium name="DOE Joint Genome Institute"/>
            <consortium name="Mycorrhizal Genomics Consortium"/>
            <person name="Kohler A."/>
            <person name="Kuo A."/>
            <person name="Nagy L.G."/>
            <person name="Floudas D."/>
            <person name="Copeland A."/>
            <person name="Barry K.W."/>
            <person name="Cichocki N."/>
            <person name="Veneault-Fourrey C."/>
            <person name="LaButti K."/>
            <person name="Lindquist E.A."/>
            <person name="Lipzen A."/>
            <person name="Lundell T."/>
            <person name="Morin E."/>
            <person name="Murat C."/>
            <person name="Riley R."/>
            <person name="Ohm R."/>
            <person name="Sun H."/>
            <person name="Tunlid A."/>
            <person name="Henrissat B."/>
            <person name="Grigoriev I.V."/>
            <person name="Hibbett D.S."/>
            <person name="Martin F."/>
        </authorList>
    </citation>
    <scope>NUCLEOTIDE SEQUENCE [LARGE SCALE GENOMIC DNA]</scope>
    <source>
        <strain evidence="4">h7</strain>
    </source>
</reference>
<sequence length="397" mass="44846">MPFRKRLSKLDARFVAFISMRDTARAEIGGTNGLVGDDHSDLPSKPLPTSMDGLPYIHAEPTTTQPNTSPGLTVKISSMSEYIVSQAELPSTSGPAPTSITSSSDDPVHPNDHQSISDSVSSSDDSINQVHNHQSVSQFSGARNFTVNGGRFYAVGGNLVTVRKVVGTESHEIKDMLRETQAETIRRLEEMIDVRLQLPPHISTPLLYVMDATGRQHKLTMDVAQSFEQFTMVLRALFLRKLPQDQVLQKYMDISALVLTVDDGREPLQLTDEEGWMNNVQSGMTIVMSVIMLQHTFSRDETIETKYQCPFCDCWNRMNGRLLIDCRSCKRRFQVKSRDQYNGGEKTVTIAAHERNLIQNIYLRQISWMPSTMPRGRARRFLLVEATRRDRVIKRGR</sequence>
<feature type="compositionally biased region" description="Polar residues" evidence="1">
    <location>
        <begin position="88"/>
        <end position="105"/>
    </location>
</feature>
<name>A0A0C3CFZ3_HEBCY</name>
<dbReference type="HOGENOM" id="CLU_715831_0_0_1"/>
<dbReference type="OrthoDB" id="3059203at2759"/>
<keyword evidence="4" id="KW-1185">Reference proteome</keyword>
<feature type="compositionally biased region" description="Low complexity" evidence="1">
    <location>
        <begin position="116"/>
        <end position="127"/>
    </location>
</feature>
<accession>A0A0C3CFZ3</accession>
<dbReference type="Proteomes" id="UP000053424">
    <property type="component" value="Unassembled WGS sequence"/>
</dbReference>
<evidence type="ECO:0000313" key="3">
    <source>
        <dbReference type="EMBL" id="KIM42531.1"/>
    </source>
</evidence>